<keyword evidence="1" id="KW-0812">Transmembrane</keyword>
<accession>A0A2J7RC92</accession>
<protein>
    <submittedName>
        <fullName evidence="2">Uncharacterized protein</fullName>
    </submittedName>
</protein>
<dbReference type="FunCoup" id="A0A2J7RC92">
    <property type="interactions" value="53"/>
</dbReference>
<keyword evidence="1" id="KW-0472">Membrane</keyword>
<keyword evidence="3" id="KW-1185">Reference proteome</keyword>
<sequence length="178" mass="19838">MLKTAFCGCCSLRTGSVVLGVLWLLTDLGQVITYSIDLATMDEEDTDKGERLGFFVGLCISLLHLVGNILLLLGADKGKSQWVKYAVMNHFVSLVMAVISVIALTLFYMRVTVLFAGLIVTAIAGYCWLIIYSFYWQLIEVAMTETHTQLETSSLTKPTEYRKNLVDEDKQSTSNLAY</sequence>
<gene>
    <name evidence="2" type="ORF">B7P43_G04039</name>
</gene>
<dbReference type="PANTHER" id="PTHR34609">
    <property type="entry name" value="GEO08273P1-RELATED"/>
    <property type="match status" value="1"/>
</dbReference>
<dbReference type="Proteomes" id="UP000235965">
    <property type="component" value="Unassembled WGS sequence"/>
</dbReference>
<evidence type="ECO:0000256" key="1">
    <source>
        <dbReference type="SAM" id="Phobius"/>
    </source>
</evidence>
<feature type="transmembrane region" description="Helical" evidence="1">
    <location>
        <begin position="12"/>
        <end position="32"/>
    </location>
</feature>
<dbReference type="InParanoid" id="A0A2J7RC92"/>
<feature type="transmembrane region" description="Helical" evidence="1">
    <location>
        <begin position="52"/>
        <end position="73"/>
    </location>
</feature>
<reference evidence="2 3" key="1">
    <citation type="submission" date="2017-12" db="EMBL/GenBank/DDBJ databases">
        <title>Hemimetabolous genomes reveal molecular basis of termite eusociality.</title>
        <authorList>
            <person name="Harrison M.C."/>
            <person name="Jongepier E."/>
            <person name="Robertson H.M."/>
            <person name="Arning N."/>
            <person name="Bitard-Feildel T."/>
            <person name="Chao H."/>
            <person name="Childers C.P."/>
            <person name="Dinh H."/>
            <person name="Doddapaneni H."/>
            <person name="Dugan S."/>
            <person name="Gowin J."/>
            <person name="Greiner C."/>
            <person name="Han Y."/>
            <person name="Hu H."/>
            <person name="Hughes D.S.T."/>
            <person name="Huylmans A.-K."/>
            <person name="Kemena C."/>
            <person name="Kremer L.P.M."/>
            <person name="Lee S.L."/>
            <person name="Lopez-Ezquerra A."/>
            <person name="Mallet L."/>
            <person name="Monroy-Kuhn J.M."/>
            <person name="Moser A."/>
            <person name="Murali S.C."/>
            <person name="Muzny D.M."/>
            <person name="Otani S."/>
            <person name="Piulachs M.-D."/>
            <person name="Poelchau M."/>
            <person name="Qu J."/>
            <person name="Schaub F."/>
            <person name="Wada-Katsumata A."/>
            <person name="Worley K.C."/>
            <person name="Xie Q."/>
            <person name="Ylla G."/>
            <person name="Poulsen M."/>
            <person name="Gibbs R.A."/>
            <person name="Schal C."/>
            <person name="Richards S."/>
            <person name="Belles X."/>
            <person name="Korb J."/>
            <person name="Bornberg-Bauer E."/>
        </authorList>
    </citation>
    <scope>NUCLEOTIDE SEQUENCE [LARGE SCALE GENOMIC DNA]</scope>
    <source>
        <tissue evidence="2">Whole body</tissue>
    </source>
</reference>
<name>A0A2J7RC92_9NEOP</name>
<proteinExistence type="predicted"/>
<evidence type="ECO:0000313" key="3">
    <source>
        <dbReference type="Proteomes" id="UP000235965"/>
    </source>
</evidence>
<evidence type="ECO:0000313" key="2">
    <source>
        <dbReference type="EMBL" id="PNF38451.1"/>
    </source>
</evidence>
<organism evidence="2 3">
    <name type="scientific">Cryptotermes secundus</name>
    <dbReference type="NCBI Taxonomy" id="105785"/>
    <lineage>
        <taxon>Eukaryota</taxon>
        <taxon>Metazoa</taxon>
        <taxon>Ecdysozoa</taxon>
        <taxon>Arthropoda</taxon>
        <taxon>Hexapoda</taxon>
        <taxon>Insecta</taxon>
        <taxon>Pterygota</taxon>
        <taxon>Neoptera</taxon>
        <taxon>Polyneoptera</taxon>
        <taxon>Dictyoptera</taxon>
        <taxon>Blattodea</taxon>
        <taxon>Blattoidea</taxon>
        <taxon>Termitoidae</taxon>
        <taxon>Kalotermitidae</taxon>
        <taxon>Cryptotermitinae</taxon>
        <taxon>Cryptotermes</taxon>
    </lineage>
</organism>
<feature type="transmembrane region" description="Helical" evidence="1">
    <location>
        <begin position="85"/>
        <end position="108"/>
    </location>
</feature>
<comment type="caution">
    <text evidence="2">The sequence shown here is derived from an EMBL/GenBank/DDBJ whole genome shotgun (WGS) entry which is preliminary data.</text>
</comment>
<feature type="transmembrane region" description="Helical" evidence="1">
    <location>
        <begin position="114"/>
        <end position="135"/>
    </location>
</feature>
<dbReference type="InterPro" id="IPR053077">
    <property type="entry name" value="MARVEL_domain_protein_3"/>
</dbReference>
<keyword evidence="1" id="KW-1133">Transmembrane helix</keyword>
<dbReference type="EMBL" id="NEVH01005885">
    <property type="protein sequence ID" value="PNF38451.1"/>
    <property type="molecule type" value="Genomic_DNA"/>
</dbReference>
<dbReference type="OrthoDB" id="8187170at2759"/>
<dbReference type="PANTHER" id="PTHR34609:SF17">
    <property type="entry name" value="GEO08273P1-RELATED"/>
    <property type="match status" value="1"/>
</dbReference>
<dbReference type="AlphaFoldDB" id="A0A2J7RC92"/>